<dbReference type="Proteomes" id="UP001529510">
    <property type="component" value="Unassembled WGS sequence"/>
</dbReference>
<evidence type="ECO:0000313" key="2">
    <source>
        <dbReference type="Proteomes" id="UP001529510"/>
    </source>
</evidence>
<feature type="non-terminal residue" evidence="1">
    <location>
        <position position="1"/>
    </location>
</feature>
<dbReference type="EMBL" id="JAMKFB020000010">
    <property type="protein sequence ID" value="KAL0182877.1"/>
    <property type="molecule type" value="Genomic_DNA"/>
</dbReference>
<organism evidence="1 2">
    <name type="scientific">Cirrhinus mrigala</name>
    <name type="common">Mrigala</name>
    <dbReference type="NCBI Taxonomy" id="683832"/>
    <lineage>
        <taxon>Eukaryota</taxon>
        <taxon>Metazoa</taxon>
        <taxon>Chordata</taxon>
        <taxon>Craniata</taxon>
        <taxon>Vertebrata</taxon>
        <taxon>Euteleostomi</taxon>
        <taxon>Actinopterygii</taxon>
        <taxon>Neopterygii</taxon>
        <taxon>Teleostei</taxon>
        <taxon>Ostariophysi</taxon>
        <taxon>Cypriniformes</taxon>
        <taxon>Cyprinidae</taxon>
        <taxon>Labeoninae</taxon>
        <taxon>Labeonini</taxon>
        <taxon>Cirrhinus</taxon>
    </lineage>
</organism>
<protein>
    <submittedName>
        <fullName evidence="1">Uncharacterized protein</fullName>
    </submittedName>
</protein>
<proteinExistence type="predicted"/>
<gene>
    <name evidence="1" type="ORF">M9458_022252</name>
</gene>
<dbReference type="InterPro" id="IPR011990">
    <property type="entry name" value="TPR-like_helical_dom_sf"/>
</dbReference>
<name>A0ABD0QAB6_CIRMR</name>
<dbReference type="InterPro" id="IPR045153">
    <property type="entry name" value="Est1/Ebs1-like"/>
</dbReference>
<feature type="non-terminal residue" evidence="1">
    <location>
        <position position="72"/>
    </location>
</feature>
<dbReference type="PANTHER" id="PTHR15696">
    <property type="entry name" value="SMG-7 SUPPRESSOR WITH MORPHOLOGICAL EFFECT ON GENITALIA PROTEIN 7"/>
    <property type="match status" value="1"/>
</dbReference>
<accession>A0ABD0QAB6</accession>
<dbReference type="AlphaFoldDB" id="A0ABD0QAB6"/>
<keyword evidence="2" id="KW-1185">Reference proteome</keyword>
<comment type="caution">
    <text evidence="1">The sequence shown here is derived from an EMBL/GenBank/DDBJ whole genome shotgun (WGS) entry which is preliminary data.</text>
</comment>
<sequence length="72" mass="7855">GGPDVWQCLADLCNSLARVYHGEVLLYKADVDGEGDEELRVLQLEEDKMLSGFVPLLAAPQEACYIDQGTDA</sequence>
<evidence type="ECO:0000313" key="1">
    <source>
        <dbReference type="EMBL" id="KAL0182877.1"/>
    </source>
</evidence>
<reference evidence="1 2" key="1">
    <citation type="submission" date="2024-05" db="EMBL/GenBank/DDBJ databases">
        <title>Genome sequencing and assembly of Indian major carp, Cirrhinus mrigala (Hamilton, 1822).</title>
        <authorList>
            <person name="Mohindra V."/>
            <person name="Chowdhury L.M."/>
            <person name="Lal K."/>
            <person name="Jena J.K."/>
        </authorList>
    </citation>
    <scope>NUCLEOTIDE SEQUENCE [LARGE SCALE GENOMIC DNA]</scope>
    <source>
        <strain evidence="1">CM1030</strain>
        <tissue evidence="1">Blood</tissue>
    </source>
</reference>
<dbReference type="PANTHER" id="PTHR15696:SF0">
    <property type="entry name" value="TELOMERASE-BINDING PROTEIN EST1A"/>
    <property type="match status" value="1"/>
</dbReference>
<dbReference type="SUPFAM" id="SSF48452">
    <property type="entry name" value="TPR-like"/>
    <property type="match status" value="1"/>
</dbReference>